<organism evidence="1 2">
    <name type="scientific">Peronosclerospora sorghi</name>
    <dbReference type="NCBI Taxonomy" id="230839"/>
    <lineage>
        <taxon>Eukaryota</taxon>
        <taxon>Sar</taxon>
        <taxon>Stramenopiles</taxon>
        <taxon>Oomycota</taxon>
        <taxon>Peronosporomycetes</taxon>
        <taxon>Peronosporales</taxon>
        <taxon>Peronosporaceae</taxon>
        <taxon>Peronosclerospora</taxon>
    </lineage>
</organism>
<keyword evidence="2" id="KW-1185">Reference proteome</keyword>
<evidence type="ECO:0000313" key="2">
    <source>
        <dbReference type="Proteomes" id="UP001163321"/>
    </source>
</evidence>
<protein>
    <submittedName>
        <fullName evidence="1">Uncharacterized protein</fullName>
    </submittedName>
</protein>
<sequence>MAFAECLDAWDDCFSFFNGKSPYHTTRRTRLSHFTRNQRVAWKLLGALSMLVTIPYSGTSLPGLCAFGNLAHLVIVSVDFYFTAPLFKANHVFLVLLWPVLWILIQFLWVVSGHEPSNDLFNFHSLSSPLATLVLLVGTAAIFYVLHWYSRYLHRVSGKGPKAAVNTGEDAEERSSTFTPTVPFELVVDTSVETRLHA</sequence>
<name>A0ACC0WEN7_9STRA</name>
<accession>A0ACC0WEN7</accession>
<proteinExistence type="predicted"/>
<dbReference type="Proteomes" id="UP001163321">
    <property type="component" value="Chromosome 2"/>
</dbReference>
<comment type="caution">
    <text evidence="1">The sequence shown here is derived from an EMBL/GenBank/DDBJ whole genome shotgun (WGS) entry which is preliminary data.</text>
</comment>
<gene>
    <name evidence="1" type="ORF">PsorP6_018058</name>
</gene>
<dbReference type="EMBL" id="CM047581">
    <property type="protein sequence ID" value="KAI9916573.1"/>
    <property type="molecule type" value="Genomic_DNA"/>
</dbReference>
<reference evidence="1 2" key="1">
    <citation type="journal article" date="2022" name="bioRxiv">
        <title>The genome of the oomycete Peronosclerospora sorghi, a cosmopolitan pathogen of maize and sorghum, is inflated with dispersed pseudogenes.</title>
        <authorList>
            <person name="Fletcher K."/>
            <person name="Martin F."/>
            <person name="Isakeit T."/>
            <person name="Cavanaugh K."/>
            <person name="Magill C."/>
            <person name="Michelmore R."/>
        </authorList>
    </citation>
    <scope>NUCLEOTIDE SEQUENCE [LARGE SCALE GENOMIC DNA]</scope>
    <source>
        <strain evidence="1">P6</strain>
    </source>
</reference>
<evidence type="ECO:0000313" key="1">
    <source>
        <dbReference type="EMBL" id="KAI9916573.1"/>
    </source>
</evidence>